<comment type="caution">
    <text evidence="3">The sequence shown here is derived from an EMBL/GenBank/DDBJ whole genome shotgun (WGS) entry which is preliminary data.</text>
</comment>
<evidence type="ECO:0000313" key="3">
    <source>
        <dbReference type="EMBL" id="RHY11178.1"/>
    </source>
</evidence>
<name>A0A397AYN5_APHAT</name>
<feature type="compositionally biased region" description="Low complexity" evidence="2">
    <location>
        <begin position="75"/>
        <end position="87"/>
    </location>
</feature>
<keyword evidence="1" id="KW-0175">Coiled coil</keyword>
<dbReference type="EMBL" id="QUSZ01005107">
    <property type="protein sequence ID" value="RHY11178.1"/>
    <property type="molecule type" value="Genomic_DNA"/>
</dbReference>
<reference evidence="3 4" key="1">
    <citation type="submission" date="2018-08" db="EMBL/GenBank/DDBJ databases">
        <title>Aphanomyces genome sequencing and annotation.</title>
        <authorList>
            <person name="Minardi D."/>
            <person name="Oidtmann B."/>
            <person name="Van Der Giezen M."/>
            <person name="Studholme D.J."/>
        </authorList>
    </citation>
    <scope>NUCLEOTIDE SEQUENCE [LARGE SCALE GENOMIC DNA]</scope>
    <source>
        <strain evidence="3 4">Kv</strain>
    </source>
</reference>
<evidence type="ECO:0000313" key="4">
    <source>
        <dbReference type="Proteomes" id="UP000265427"/>
    </source>
</evidence>
<evidence type="ECO:0000256" key="1">
    <source>
        <dbReference type="SAM" id="Coils"/>
    </source>
</evidence>
<sequence length="357" mass="40067">MQIQARRDVQVLKADVDMLGDATFRDRHVQRLTDELACERNRVKALEMEMLDLRVKQADLAKGVLQKHSLEAHASAAMSTDSSADEAPLPPSADDKAATPHSSLLPAVQRARHTFKVMVNLDIKLSDMLSPPKKRSLSATARVTQAVVKLKAKLQHKTLVDSAPVPVELVELRRRMNVLYDRKRQLDECAALASSHPRPGPSLTFAELVLGWFVAKYSTLQDAESVGCSPAAMMPSTTSYPTQFTNNQCLYRNKVCLNVRAVKNNGVLHHLCEYHRLKANSNQRKLEKKKRDCPITPPAATAEQSNKPTRTFGVKELWMNPYDVDDIETGDDDVVIWVQPIRLELPQTFDHIIHEQV</sequence>
<dbReference type="VEuPathDB" id="FungiDB:H257_15463"/>
<feature type="region of interest" description="Disordered" evidence="2">
    <location>
        <begin position="75"/>
        <end position="100"/>
    </location>
</feature>
<evidence type="ECO:0000256" key="2">
    <source>
        <dbReference type="SAM" id="MobiDB-lite"/>
    </source>
</evidence>
<proteinExistence type="predicted"/>
<dbReference type="AlphaFoldDB" id="A0A397AYN5"/>
<accession>A0A397AYN5</accession>
<feature type="coiled-coil region" evidence="1">
    <location>
        <begin position="29"/>
        <end position="56"/>
    </location>
</feature>
<feature type="region of interest" description="Disordered" evidence="2">
    <location>
        <begin position="283"/>
        <end position="307"/>
    </location>
</feature>
<dbReference type="VEuPathDB" id="FungiDB:H257_15455"/>
<gene>
    <name evidence="3" type="ORF">DYB36_011108</name>
</gene>
<protein>
    <submittedName>
        <fullName evidence="3">Uncharacterized protein</fullName>
    </submittedName>
</protein>
<dbReference type="Proteomes" id="UP000265427">
    <property type="component" value="Unassembled WGS sequence"/>
</dbReference>
<organism evidence="3 4">
    <name type="scientific">Aphanomyces astaci</name>
    <name type="common">Crayfish plague agent</name>
    <dbReference type="NCBI Taxonomy" id="112090"/>
    <lineage>
        <taxon>Eukaryota</taxon>
        <taxon>Sar</taxon>
        <taxon>Stramenopiles</taxon>
        <taxon>Oomycota</taxon>
        <taxon>Saprolegniomycetes</taxon>
        <taxon>Saprolegniales</taxon>
        <taxon>Verrucalvaceae</taxon>
        <taxon>Aphanomyces</taxon>
    </lineage>
</organism>